<feature type="compositionally biased region" description="Basic and acidic residues" evidence="11">
    <location>
        <begin position="44"/>
        <end position="63"/>
    </location>
</feature>
<comment type="similarity">
    <text evidence="2 10">Belongs to the class-I aminoacyl-tRNA synthetase family.</text>
</comment>
<evidence type="ECO:0000256" key="4">
    <source>
        <dbReference type="ARBA" id="ARBA00022598"/>
    </source>
</evidence>
<dbReference type="GO" id="GO:0005524">
    <property type="term" value="F:ATP binding"/>
    <property type="evidence" value="ECO:0007669"/>
    <property type="project" value="UniProtKB-KW"/>
</dbReference>
<dbReference type="PANTHER" id="PTHR43766">
    <property type="entry name" value="TRYPTOPHAN--TRNA LIGASE, MITOCHONDRIAL"/>
    <property type="match status" value="1"/>
</dbReference>
<dbReference type="NCBIfam" id="TIGR00233">
    <property type="entry name" value="trpS"/>
    <property type="match status" value="1"/>
</dbReference>
<comment type="caution">
    <text evidence="12">The sequence shown here is derived from an EMBL/GenBank/DDBJ whole genome shotgun (WGS) entry which is preliminary data.</text>
</comment>
<proteinExistence type="inferred from homology"/>
<comment type="subcellular location">
    <subcellularLocation>
        <location evidence="1">Mitochondrion</location>
    </subcellularLocation>
</comment>
<dbReference type="EC" id="6.1.1.2" evidence="3"/>
<name>A0A177FGM7_9EURO</name>
<evidence type="ECO:0000256" key="8">
    <source>
        <dbReference type="ARBA" id="ARBA00023146"/>
    </source>
</evidence>
<evidence type="ECO:0000256" key="7">
    <source>
        <dbReference type="ARBA" id="ARBA00022917"/>
    </source>
</evidence>
<keyword evidence="4 10" id="KW-0436">Ligase</keyword>
<keyword evidence="5 10" id="KW-0547">Nucleotide-binding</keyword>
<dbReference type="OrthoDB" id="15808at2759"/>
<dbReference type="RefSeq" id="XP_022515395.1">
    <property type="nucleotide sequence ID" value="XM_022652359.1"/>
</dbReference>
<keyword evidence="7 10" id="KW-0648">Protein biosynthesis</keyword>
<dbReference type="InterPro" id="IPR014729">
    <property type="entry name" value="Rossmann-like_a/b/a_fold"/>
</dbReference>
<evidence type="ECO:0000256" key="6">
    <source>
        <dbReference type="ARBA" id="ARBA00022840"/>
    </source>
</evidence>
<dbReference type="EMBL" id="LVKK01000010">
    <property type="protein sequence ID" value="OAG43443.1"/>
    <property type="molecule type" value="Genomic_DNA"/>
</dbReference>
<evidence type="ECO:0000256" key="10">
    <source>
        <dbReference type="RuleBase" id="RU363036"/>
    </source>
</evidence>
<dbReference type="AlphaFoldDB" id="A0A177FGM7"/>
<dbReference type="PRINTS" id="PR01039">
    <property type="entry name" value="TRNASYNTHTRP"/>
</dbReference>
<dbReference type="GO" id="GO:0004830">
    <property type="term" value="F:tryptophan-tRNA ligase activity"/>
    <property type="evidence" value="ECO:0007669"/>
    <property type="project" value="UniProtKB-EC"/>
</dbReference>
<dbReference type="FunFam" id="1.10.240.10:FF:000002">
    <property type="entry name" value="Tryptophan--tRNA ligase"/>
    <property type="match status" value="1"/>
</dbReference>
<dbReference type="Pfam" id="PF00579">
    <property type="entry name" value="tRNA-synt_1b"/>
    <property type="match status" value="1"/>
</dbReference>
<feature type="region of interest" description="Disordered" evidence="11">
    <location>
        <begin position="21"/>
        <end position="73"/>
    </location>
</feature>
<accession>A0A177FGM7</accession>
<dbReference type="InterPro" id="IPR002305">
    <property type="entry name" value="aa-tRNA-synth_Ic"/>
</dbReference>
<evidence type="ECO:0000313" key="13">
    <source>
        <dbReference type="Proteomes" id="UP000077002"/>
    </source>
</evidence>
<dbReference type="GO" id="GO:0005759">
    <property type="term" value="C:mitochondrial matrix"/>
    <property type="evidence" value="ECO:0007669"/>
    <property type="project" value="TreeGrafter"/>
</dbReference>
<feature type="compositionally biased region" description="Basic and acidic residues" evidence="11">
    <location>
        <begin position="504"/>
        <end position="534"/>
    </location>
</feature>
<evidence type="ECO:0000256" key="5">
    <source>
        <dbReference type="ARBA" id="ARBA00022741"/>
    </source>
</evidence>
<dbReference type="GO" id="GO:0070183">
    <property type="term" value="P:mitochondrial tryptophanyl-tRNA aminoacylation"/>
    <property type="evidence" value="ECO:0007669"/>
    <property type="project" value="TreeGrafter"/>
</dbReference>
<protein>
    <recommendedName>
        <fullName evidence="3">tryptophan--tRNA ligase</fullName>
        <ecNumber evidence="3">6.1.1.2</ecNumber>
    </recommendedName>
    <alternativeName>
        <fullName evidence="9">Tryptophanyl-tRNA synthetase</fullName>
    </alternativeName>
</protein>
<dbReference type="CDD" id="cd00806">
    <property type="entry name" value="TrpRS_core"/>
    <property type="match status" value="1"/>
</dbReference>
<organism evidence="12 13">
    <name type="scientific">Fonsecaea monophora</name>
    <dbReference type="NCBI Taxonomy" id="254056"/>
    <lineage>
        <taxon>Eukaryota</taxon>
        <taxon>Fungi</taxon>
        <taxon>Dikarya</taxon>
        <taxon>Ascomycota</taxon>
        <taxon>Pezizomycotina</taxon>
        <taxon>Eurotiomycetes</taxon>
        <taxon>Chaetothyriomycetidae</taxon>
        <taxon>Chaetothyriales</taxon>
        <taxon>Herpotrichiellaceae</taxon>
        <taxon>Fonsecaea</taxon>
    </lineage>
</organism>
<dbReference type="SUPFAM" id="SSF52374">
    <property type="entry name" value="Nucleotidylyl transferase"/>
    <property type="match status" value="1"/>
</dbReference>
<keyword evidence="6 10" id="KW-0067">ATP-binding</keyword>
<reference evidence="12 13" key="1">
    <citation type="submission" date="2016-03" db="EMBL/GenBank/DDBJ databases">
        <title>Draft genome sequence of the Fonsecaea monophora CBS 269.37.</title>
        <authorList>
            <person name="Bombassaro A."/>
            <person name="Vinicius W.A."/>
            <person name="De Hoog S."/>
            <person name="Sun J."/>
            <person name="Souza E.M."/>
            <person name="Raittz R.T."/>
            <person name="Costa F."/>
            <person name="Leao A.C."/>
            <person name="Tadra-Sfeir M.Z."/>
            <person name="Baura V."/>
            <person name="Balsanelli E."/>
            <person name="Pedrosa F.O."/>
            <person name="Moreno L.F."/>
            <person name="Steffens M.B."/>
            <person name="Xi L."/>
            <person name="Bocca A.L."/>
            <person name="Felipe M.S."/>
            <person name="Teixeira M."/>
            <person name="Telles Filho F.Q."/>
            <person name="Azevedo C.M."/>
            <person name="Gomes R."/>
            <person name="Vicente V.A."/>
        </authorList>
    </citation>
    <scope>NUCLEOTIDE SEQUENCE [LARGE SCALE GENOMIC DNA]</scope>
    <source>
        <strain evidence="12 13">CBS 269.37</strain>
    </source>
</reference>
<gene>
    <name evidence="12" type="ORF">AYO21_02380</name>
</gene>
<sequence>MPRGLARASVRLHCPRKIQFRRKLSSHEQPQLASVKRVSLGEGKPPRRSIDETARDGSAKERTAGQNEDDDGKDEIEQHWARMSPSSSSIRRAFSGIQPTGVPHLGNYLGALRQWKRLHDQSTDPKFAMHYRYEQYFSVVDLHALTAETPASERLRLRKESYAALLALGLNNNRNTTLFFQSDVPQHASLMWILSTIASTGYLSRMTQWKSKLNLPENATLESDEATAKLKLGLFSYPVLQAADILLYQPSIVPVGEDQLQHIEFTRTLARGFNALVRESAGGNVFRIPWPVICKVPPFRPFHPFEVPISITAPAKRIMSLKRPEQKMSKSDPDPKSRILVTDSPEEIHAKLRGAVTDSEPGISFDPQRRPGVSNLVEILRHVTESRESSAYIAQDNANVSMRAFKEMIADEIISALRGVRDNFLAIMDSGNERLREEIEWGGAKARRKARTTLDEVQQALGLFGVTLSEEEATRIRERRRQAVRKDLGTDLNIESNPFESDGEDARFAEDLPVRSEDPESHQKEMQSVEQGKM</sequence>
<evidence type="ECO:0000256" key="3">
    <source>
        <dbReference type="ARBA" id="ARBA00013161"/>
    </source>
</evidence>
<keyword evidence="13" id="KW-1185">Reference proteome</keyword>
<dbReference type="Gene3D" id="3.40.50.620">
    <property type="entry name" value="HUPs"/>
    <property type="match status" value="1"/>
</dbReference>
<feature type="region of interest" description="Disordered" evidence="11">
    <location>
        <begin position="493"/>
        <end position="534"/>
    </location>
</feature>
<dbReference type="InterPro" id="IPR002306">
    <property type="entry name" value="Trp-tRNA-ligase"/>
</dbReference>
<dbReference type="PANTHER" id="PTHR43766:SF1">
    <property type="entry name" value="TRYPTOPHAN--TRNA LIGASE, MITOCHONDRIAL"/>
    <property type="match status" value="1"/>
</dbReference>
<evidence type="ECO:0000256" key="11">
    <source>
        <dbReference type="SAM" id="MobiDB-lite"/>
    </source>
</evidence>
<evidence type="ECO:0000313" key="12">
    <source>
        <dbReference type="EMBL" id="OAG43443.1"/>
    </source>
</evidence>
<dbReference type="Gene3D" id="1.10.240.10">
    <property type="entry name" value="Tyrosyl-Transfer RNA Synthetase"/>
    <property type="match status" value="1"/>
</dbReference>
<dbReference type="InterPro" id="IPR050203">
    <property type="entry name" value="Trp-tRNA_synthetase"/>
</dbReference>
<evidence type="ECO:0000256" key="2">
    <source>
        <dbReference type="ARBA" id="ARBA00005594"/>
    </source>
</evidence>
<dbReference type="Proteomes" id="UP000077002">
    <property type="component" value="Unassembled WGS sequence"/>
</dbReference>
<keyword evidence="8 10" id="KW-0030">Aminoacyl-tRNA synthetase</keyword>
<evidence type="ECO:0000256" key="1">
    <source>
        <dbReference type="ARBA" id="ARBA00004173"/>
    </source>
</evidence>
<dbReference type="PROSITE" id="PS00178">
    <property type="entry name" value="AA_TRNA_LIGASE_I"/>
    <property type="match status" value="1"/>
</dbReference>
<dbReference type="InterPro" id="IPR001412">
    <property type="entry name" value="aa-tRNA-synth_I_CS"/>
</dbReference>
<evidence type="ECO:0000256" key="9">
    <source>
        <dbReference type="ARBA" id="ARBA00030268"/>
    </source>
</evidence>
<dbReference type="GeneID" id="34597555"/>